<evidence type="ECO:0008006" key="4">
    <source>
        <dbReference type="Google" id="ProtNLM"/>
    </source>
</evidence>
<feature type="region of interest" description="Disordered" evidence="1">
    <location>
        <begin position="1"/>
        <end position="90"/>
    </location>
</feature>
<dbReference type="EMBL" id="VJOL01000011">
    <property type="protein sequence ID" value="TSE30624.1"/>
    <property type="molecule type" value="Genomic_DNA"/>
</dbReference>
<reference evidence="2 3" key="1">
    <citation type="submission" date="2019-07" db="EMBL/GenBank/DDBJ databases">
        <title>Tepidimonas thermarum AA-1 draft genome.</title>
        <authorList>
            <person name="Da Costa M.S."/>
            <person name="Froufe H.J.C."/>
            <person name="Egas C."/>
            <person name="Albuquerque L."/>
        </authorList>
    </citation>
    <scope>NUCLEOTIDE SEQUENCE [LARGE SCALE GENOMIC DNA]</scope>
    <source>
        <strain evidence="2 3">AA-1</strain>
    </source>
</reference>
<evidence type="ECO:0000256" key="1">
    <source>
        <dbReference type="SAM" id="MobiDB-lite"/>
    </source>
</evidence>
<gene>
    <name evidence="2" type="ORF">Tther_00864</name>
</gene>
<evidence type="ECO:0000313" key="2">
    <source>
        <dbReference type="EMBL" id="TSE30624.1"/>
    </source>
</evidence>
<proteinExistence type="predicted"/>
<feature type="compositionally biased region" description="Basic and acidic residues" evidence="1">
    <location>
        <begin position="66"/>
        <end position="82"/>
    </location>
</feature>
<feature type="compositionally biased region" description="Low complexity" evidence="1">
    <location>
        <begin position="40"/>
        <end position="49"/>
    </location>
</feature>
<dbReference type="Proteomes" id="UP000318542">
    <property type="component" value="Unassembled WGS sequence"/>
</dbReference>
<dbReference type="PANTHER" id="PTHR39431:SF1">
    <property type="entry name" value="FRPA_C-RELATED PROTEIN"/>
    <property type="match status" value="1"/>
</dbReference>
<protein>
    <recommendedName>
        <fullName evidence="4">VCBS repeat-containing protein</fullName>
    </recommendedName>
</protein>
<comment type="caution">
    <text evidence="2">The sequence shown here is derived from an EMBL/GenBank/DDBJ whole genome shotgun (WGS) entry which is preliminary data.</text>
</comment>
<dbReference type="AlphaFoldDB" id="A0A554X447"/>
<dbReference type="RefSeq" id="WP_143901311.1">
    <property type="nucleotide sequence ID" value="NZ_VJOL01000011.1"/>
</dbReference>
<organism evidence="2 3">
    <name type="scientific">Tepidimonas thermarum</name>
    <dbReference type="NCBI Taxonomy" id="335431"/>
    <lineage>
        <taxon>Bacteria</taxon>
        <taxon>Pseudomonadati</taxon>
        <taxon>Pseudomonadota</taxon>
        <taxon>Betaproteobacteria</taxon>
        <taxon>Burkholderiales</taxon>
        <taxon>Tepidimonas</taxon>
    </lineage>
</organism>
<evidence type="ECO:0000313" key="3">
    <source>
        <dbReference type="Proteomes" id="UP000318542"/>
    </source>
</evidence>
<accession>A0A554X447</accession>
<dbReference type="PANTHER" id="PTHR39431">
    <property type="entry name" value="FRPA/C-RELATED PROTEIN"/>
    <property type="match status" value="1"/>
</dbReference>
<dbReference type="OrthoDB" id="9773411at2"/>
<keyword evidence="3" id="KW-1185">Reference proteome</keyword>
<sequence length="358" mass="37769">MKIAHSTVALDSQAERAVRTQTQTRWQVWRSPPPSPAPRPSALLQLSPRAAASRPDAVPGSAVGRPAHDSRATAHAADDTRVSADTPDDGLEPRLRTLARMIEALTGLRVRVFRAEAWQPSRPADGGPAIPAADTTATAPTWGLAYDHVEIRTESHTVAFEARGRVALADGTAIDFELRLALRSETVDVRALSLRAGGAAQRLQDPLVLALDGAPPTLTDMRFAFDLDADGSPESVPFVASGSGFLALDRNGNGSIDDGRELFGALSGDGFAELAALDNDGNGWIDAGDAAFEQLRVWTRDGGTDRLQTLAEAGVGALHLGRVATPFALGEAGRLRSSGLYLTEAGQARPLQQIDLAV</sequence>
<name>A0A554X447_9BURK</name>